<dbReference type="RefSeq" id="WP_144571818.1">
    <property type="nucleotide sequence ID" value="NZ_VLKG01000007.1"/>
</dbReference>
<dbReference type="FunFam" id="3.40.50.720:FF:000022">
    <property type="entry name" value="Cinnamyl alcohol dehydrogenase"/>
    <property type="match status" value="1"/>
</dbReference>
<evidence type="ECO:0000313" key="8">
    <source>
        <dbReference type="Proteomes" id="UP000319627"/>
    </source>
</evidence>
<dbReference type="SUPFAM" id="SSF51735">
    <property type="entry name" value="NAD(P)-binding Rossmann-fold domains"/>
    <property type="match status" value="1"/>
</dbReference>
<dbReference type="PROSITE" id="PS00059">
    <property type="entry name" value="ADH_ZINC"/>
    <property type="match status" value="1"/>
</dbReference>
<feature type="domain" description="Enoyl reductase (ER)" evidence="6">
    <location>
        <begin position="74"/>
        <end position="401"/>
    </location>
</feature>
<keyword evidence="3 5" id="KW-0862">Zinc</keyword>
<evidence type="ECO:0000259" key="6">
    <source>
        <dbReference type="SMART" id="SM00829"/>
    </source>
</evidence>
<proteinExistence type="inferred from homology"/>
<evidence type="ECO:0000256" key="2">
    <source>
        <dbReference type="ARBA" id="ARBA00022723"/>
    </source>
</evidence>
<dbReference type="AlphaFoldDB" id="A0A562I241"/>
<name>A0A562I241_9GAMM</name>
<protein>
    <submittedName>
        <fullName evidence="7">Putative zinc-type alcohol dehydrogenase-like protein</fullName>
    </submittedName>
</protein>
<dbReference type="InterPro" id="IPR002328">
    <property type="entry name" value="ADH_Zn_CS"/>
</dbReference>
<dbReference type="InterPro" id="IPR013154">
    <property type="entry name" value="ADH-like_N"/>
</dbReference>
<evidence type="ECO:0000256" key="1">
    <source>
        <dbReference type="ARBA" id="ARBA00001947"/>
    </source>
</evidence>
<dbReference type="PANTHER" id="PTHR42683">
    <property type="entry name" value="ALDEHYDE REDUCTASE"/>
    <property type="match status" value="1"/>
</dbReference>
<dbReference type="Pfam" id="PF08240">
    <property type="entry name" value="ADH_N"/>
    <property type="match status" value="1"/>
</dbReference>
<dbReference type="EMBL" id="VLKG01000007">
    <property type="protein sequence ID" value="TWH64774.1"/>
    <property type="molecule type" value="Genomic_DNA"/>
</dbReference>
<comment type="caution">
    <text evidence="7">The sequence shown here is derived from an EMBL/GenBank/DDBJ whole genome shotgun (WGS) entry which is preliminary data.</text>
</comment>
<dbReference type="Pfam" id="PF00107">
    <property type="entry name" value="ADH_zinc_N"/>
    <property type="match status" value="1"/>
</dbReference>
<dbReference type="GO" id="GO:0008106">
    <property type="term" value="F:alcohol dehydrogenase (NADP+) activity"/>
    <property type="evidence" value="ECO:0007669"/>
    <property type="project" value="UniProtKB-ARBA"/>
</dbReference>
<evidence type="ECO:0000313" key="7">
    <source>
        <dbReference type="EMBL" id="TWH64774.1"/>
    </source>
</evidence>
<reference evidence="7 8" key="1">
    <citation type="submission" date="2019-07" db="EMBL/GenBank/DDBJ databases">
        <title>Genomic Encyclopedia of Type Strains, Phase I: the one thousand microbial genomes (KMG-I) project.</title>
        <authorList>
            <person name="Kyrpides N."/>
        </authorList>
    </citation>
    <scope>NUCLEOTIDE SEQUENCE [LARGE SCALE GENOMIC DNA]</scope>
    <source>
        <strain evidence="7 8">DSM 375</strain>
    </source>
</reference>
<dbReference type="Gene3D" id="3.90.180.10">
    <property type="entry name" value="Medium-chain alcohol dehydrogenases, catalytic domain"/>
    <property type="match status" value="1"/>
</dbReference>
<gene>
    <name evidence="7" type="ORF">LX59_02122</name>
</gene>
<keyword evidence="8" id="KW-1185">Reference proteome</keyword>
<comment type="similarity">
    <text evidence="5">Belongs to the zinc-containing alcohol dehydrogenase family.</text>
</comment>
<dbReference type="InterPro" id="IPR013149">
    <property type="entry name" value="ADH-like_C"/>
</dbReference>
<dbReference type="InterPro" id="IPR020843">
    <property type="entry name" value="ER"/>
</dbReference>
<dbReference type="Proteomes" id="UP000319627">
    <property type="component" value="Unassembled WGS sequence"/>
</dbReference>
<dbReference type="SUPFAM" id="SSF50129">
    <property type="entry name" value="GroES-like"/>
    <property type="match status" value="1"/>
</dbReference>
<dbReference type="InterPro" id="IPR047109">
    <property type="entry name" value="CAD-like"/>
</dbReference>
<comment type="cofactor">
    <cofactor evidence="1 5">
        <name>Zn(2+)</name>
        <dbReference type="ChEBI" id="CHEBI:29105"/>
    </cofactor>
</comment>
<dbReference type="SMART" id="SM00829">
    <property type="entry name" value="PKS_ER"/>
    <property type="match status" value="1"/>
</dbReference>
<evidence type="ECO:0000256" key="4">
    <source>
        <dbReference type="ARBA" id="ARBA00023002"/>
    </source>
</evidence>
<dbReference type="InterPro" id="IPR036291">
    <property type="entry name" value="NAD(P)-bd_dom_sf"/>
</dbReference>
<evidence type="ECO:0000256" key="5">
    <source>
        <dbReference type="RuleBase" id="RU361277"/>
    </source>
</evidence>
<dbReference type="CDD" id="cd05283">
    <property type="entry name" value="CAD1"/>
    <property type="match status" value="1"/>
</dbReference>
<dbReference type="InterPro" id="IPR011032">
    <property type="entry name" value="GroES-like_sf"/>
</dbReference>
<dbReference type="Gene3D" id="3.40.50.720">
    <property type="entry name" value="NAD(P)-binding Rossmann-like Domain"/>
    <property type="match status" value="1"/>
</dbReference>
<dbReference type="OrthoDB" id="9771084at2"/>
<keyword evidence="2 5" id="KW-0479">Metal-binding</keyword>
<organism evidence="7 8">
    <name type="scientific">Azomonas agilis</name>
    <dbReference type="NCBI Taxonomy" id="116849"/>
    <lineage>
        <taxon>Bacteria</taxon>
        <taxon>Pseudomonadati</taxon>
        <taxon>Pseudomonadota</taxon>
        <taxon>Gammaproteobacteria</taxon>
        <taxon>Pseudomonadales</taxon>
        <taxon>Pseudomonadaceae</taxon>
        <taxon>Azomonas</taxon>
    </lineage>
</organism>
<dbReference type="InterPro" id="IPR006311">
    <property type="entry name" value="TAT_signal"/>
</dbReference>
<dbReference type="PROSITE" id="PS51318">
    <property type="entry name" value="TAT"/>
    <property type="match status" value="1"/>
</dbReference>
<evidence type="ECO:0000256" key="3">
    <source>
        <dbReference type="ARBA" id="ARBA00022833"/>
    </source>
</evidence>
<keyword evidence="4" id="KW-0560">Oxidoreductase</keyword>
<accession>A0A562I241</accession>
<sequence>MCNQCGDANNLHQAPATPELGRRKLLQVAGTTLAAAPLLGAWLPANAQAQTSEASTLGQSPFAVQAYGAKSTGGRIEPLHIQRRALGPNDVLLDVLYAGICHSDVHTVRGDWGAPALPCVPGHEIVGRVIAVGSAVTKFRVGDVGGVGCMVDSCGTCENCLADREQICLNRTTFTYNAPDKVSGGTTFGGYSDKIVVTEKFVIRIPPGMDLASTAPILCAGITTFSPIRHWRVTPGQSVAVLGLGGLGHMAVKLAVAQRAEVTVFTTTPSKIADAKRLGAREAVLWNDTAAFKRLANRFDLMISTVPYAFEVQPFMEVLKLDSTFVNVGLGEAKGISSMAMAFGRKSLAGSMIGGIAETQEVIDHCFARNIRPDIELIRPDQINAAFDRVVGKDVRYRFVIDFASTKNNAA</sequence>
<dbReference type="GO" id="GO:0008270">
    <property type="term" value="F:zinc ion binding"/>
    <property type="evidence" value="ECO:0007669"/>
    <property type="project" value="InterPro"/>
</dbReference>